<evidence type="ECO:0000313" key="1">
    <source>
        <dbReference type="EMBL" id="CEG41797.1"/>
    </source>
</evidence>
<name>A0A0P1AKY4_PLAHL</name>
<sequence>MIAGLVEDVELANRKEDHVAIPQEVRALPMTDIIALPEAAQSTKRTEEALGMRLRSGRAKLHAPAKRKAREPAVRSSLTTLAYLIVFIDDRRDEPERGRCYRVRFKDGSEDWLRRRGLEEDGNTQDCDFVDAWYDLDKCRTNPFCRFLNGIPGYRSHQKAGEDADCVRLAVNAIYKREGWAPLVSREDWEIFSGQKISAWTKDSS</sequence>
<keyword evidence="2" id="KW-1185">Reference proteome</keyword>
<accession>A0A0P1AKY4</accession>
<reference evidence="2" key="1">
    <citation type="submission" date="2014-09" db="EMBL/GenBank/DDBJ databases">
        <authorList>
            <person name="Sharma Rahul"/>
            <person name="Thines Marco"/>
        </authorList>
    </citation>
    <scope>NUCLEOTIDE SEQUENCE [LARGE SCALE GENOMIC DNA]</scope>
</reference>
<dbReference type="EMBL" id="CCYD01000610">
    <property type="protein sequence ID" value="CEG41797.1"/>
    <property type="molecule type" value="Genomic_DNA"/>
</dbReference>
<proteinExistence type="predicted"/>
<evidence type="ECO:0000313" key="2">
    <source>
        <dbReference type="Proteomes" id="UP000054928"/>
    </source>
</evidence>
<dbReference type="GeneID" id="36407175"/>
<protein>
    <submittedName>
        <fullName evidence="1">Uncharacterized protein</fullName>
    </submittedName>
</protein>
<dbReference type="OrthoDB" id="10495259at2759"/>
<organism evidence="1 2">
    <name type="scientific">Plasmopara halstedii</name>
    <name type="common">Downy mildew of sunflower</name>
    <dbReference type="NCBI Taxonomy" id="4781"/>
    <lineage>
        <taxon>Eukaryota</taxon>
        <taxon>Sar</taxon>
        <taxon>Stramenopiles</taxon>
        <taxon>Oomycota</taxon>
        <taxon>Peronosporomycetes</taxon>
        <taxon>Peronosporales</taxon>
        <taxon>Peronosporaceae</taxon>
        <taxon>Plasmopara</taxon>
    </lineage>
</organism>
<dbReference type="RefSeq" id="XP_024578166.1">
    <property type="nucleotide sequence ID" value="XM_024727606.1"/>
</dbReference>
<dbReference type="Proteomes" id="UP000054928">
    <property type="component" value="Unassembled WGS sequence"/>
</dbReference>
<dbReference type="AlphaFoldDB" id="A0A0P1AKY4"/>